<proteinExistence type="predicted"/>
<gene>
    <name evidence="1" type="ORF">GCM10010123_46550</name>
</gene>
<sequence>MKKSGDLCYILWDMSMMLVMTRCPSFFCRESPQLQFLLR</sequence>
<dbReference type="EMBL" id="BMQB01000027">
    <property type="protein sequence ID" value="GGK11276.1"/>
    <property type="molecule type" value="Genomic_DNA"/>
</dbReference>
<organism evidence="1 2">
    <name type="scientific">Pilimelia anulata</name>
    <dbReference type="NCBI Taxonomy" id="53371"/>
    <lineage>
        <taxon>Bacteria</taxon>
        <taxon>Bacillati</taxon>
        <taxon>Actinomycetota</taxon>
        <taxon>Actinomycetes</taxon>
        <taxon>Micromonosporales</taxon>
        <taxon>Micromonosporaceae</taxon>
        <taxon>Pilimelia</taxon>
    </lineage>
</organism>
<evidence type="ECO:0000313" key="2">
    <source>
        <dbReference type="Proteomes" id="UP000649739"/>
    </source>
</evidence>
<accession>A0A8J3BKX4</accession>
<dbReference type="Proteomes" id="UP000649739">
    <property type="component" value="Unassembled WGS sequence"/>
</dbReference>
<protein>
    <submittedName>
        <fullName evidence="1">Uncharacterized protein</fullName>
    </submittedName>
</protein>
<dbReference type="AlphaFoldDB" id="A0A8J3BKX4"/>
<reference evidence="1" key="1">
    <citation type="journal article" date="2014" name="Int. J. Syst. Evol. Microbiol.">
        <title>Complete genome sequence of Corynebacterium casei LMG S-19264T (=DSM 44701T), isolated from a smear-ripened cheese.</title>
        <authorList>
            <consortium name="US DOE Joint Genome Institute (JGI-PGF)"/>
            <person name="Walter F."/>
            <person name="Albersmeier A."/>
            <person name="Kalinowski J."/>
            <person name="Ruckert C."/>
        </authorList>
    </citation>
    <scope>NUCLEOTIDE SEQUENCE</scope>
    <source>
        <strain evidence="1">JCM 3090</strain>
    </source>
</reference>
<comment type="caution">
    <text evidence="1">The sequence shown here is derived from an EMBL/GenBank/DDBJ whole genome shotgun (WGS) entry which is preliminary data.</text>
</comment>
<reference evidence="1" key="2">
    <citation type="submission" date="2020-09" db="EMBL/GenBank/DDBJ databases">
        <authorList>
            <person name="Sun Q."/>
            <person name="Ohkuma M."/>
        </authorList>
    </citation>
    <scope>NUCLEOTIDE SEQUENCE</scope>
    <source>
        <strain evidence="1">JCM 3090</strain>
    </source>
</reference>
<keyword evidence="2" id="KW-1185">Reference proteome</keyword>
<evidence type="ECO:0000313" key="1">
    <source>
        <dbReference type="EMBL" id="GGK11276.1"/>
    </source>
</evidence>
<name>A0A8J3BKX4_9ACTN</name>